<evidence type="ECO:0000313" key="18">
    <source>
        <dbReference type="EMBL" id="KAH7644339.1"/>
    </source>
</evidence>
<dbReference type="Gene3D" id="2.60.40.1510">
    <property type="entry name" value="ntegrin, alpha v. Chain A, domain 3"/>
    <property type="match status" value="1"/>
</dbReference>
<evidence type="ECO:0000256" key="10">
    <source>
        <dbReference type="ARBA" id="ARBA00023170"/>
    </source>
</evidence>
<dbReference type="PROSITE" id="PS51470">
    <property type="entry name" value="FG_GAP"/>
    <property type="match status" value="3"/>
</dbReference>
<dbReference type="GO" id="GO:0005178">
    <property type="term" value="F:integrin binding"/>
    <property type="evidence" value="ECO:0007669"/>
    <property type="project" value="TreeGrafter"/>
</dbReference>
<comment type="subcellular location">
    <subcellularLocation>
        <location evidence="1 13">Membrane</location>
        <topology evidence="1 13">Single-pass type I membrane protein</topology>
    </subcellularLocation>
</comment>
<gene>
    <name evidence="18" type="ORF">HUG17_6701</name>
</gene>
<evidence type="ECO:0000256" key="12">
    <source>
        <dbReference type="PROSITE-ProRule" id="PRU00803"/>
    </source>
</evidence>
<evidence type="ECO:0000259" key="16">
    <source>
        <dbReference type="Pfam" id="PF20805"/>
    </source>
</evidence>
<dbReference type="Pfam" id="PF20805">
    <property type="entry name" value="Integrin_A_Ig_2"/>
    <property type="match status" value="1"/>
</dbReference>
<comment type="similarity">
    <text evidence="2 13">Belongs to the integrin alpha chain family.</text>
</comment>
<evidence type="ECO:0000256" key="2">
    <source>
        <dbReference type="ARBA" id="ARBA00008054"/>
    </source>
</evidence>
<dbReference type="GO" id="GO:0033627">
    <property type="term" value="P:cell adhesion mediated by integrin"/>
    <property type="evidence" value="ECO:0007669"/>
    <property type="project" value="TreeGrafter"/>
</dbReference>
<evidence type="ECO:0000256" key="14">
    <source>
        <dbReference type="SAM" id="MobiDB-lite"/>
    </source>
</evidence>
<dbReference type="InterPro" id="IPR048285">
    <property type="entry name" value="Integrin_alpha_Ig-like_2"/>
</dbReference>
<keyword evidence="3 13" id="KW-0812">Transmembrane</keyword>
<proteinExistence type="inferred from homology"/>
<keyword evidence="10 13" id="KW-0675">Receptor</keyword>
<dbReference type="InterPro" id="IPR032695">
    <property type="entry name" value="Integrin_dom_sf"/>
</dbReference>
<dbReference type="GO" id="GO:0008305">
    <property type="term" value="C:integrin complex"/>
    <property type="evidence" value="ECO:0007669"/>
    <property type="project" value="InterPro"/>
</dbReference>
<protein>
    <submittedName>
        <fullName evidence="18">Integrin alpha-ps1-like protein</fullName>
    </submittedName>
</protein>
<evidence type="ECO:0000256" key="7">
    <source>
        <dbReference type="ARBA" id="ARBA00022989"/>
    </source>
</evidence>
<dbReference type="Gene3D" id="1.20.5.930">
    <property type="entry name" value="Bicelle-embedded integrin alpha(iib) transmembrane segment"/>
    <property type="match status" value="1"/>
</dbReference>
<dbReference type="Proteomes" id="UP000828236">
    <property type="component" value="Unassembled WGS sequence"/>
</dbReference>
<feature type="region of interest" description="Disordered" evidence="14">
    <location>
        <begin position="819"/>
        <end position="841"/>
    </location>
</feature>
<feature type="repeat" description="FG-GAP" evidence="12">
    <location>
        <begin position="358"/>
        <end position="420"/>
    </location>
</feature>
<evidence type="ECO:0000256" key="6">
    <source>
        <dbReference type="ARBA" id="ARBA00022889"/>
    </source>
</evidence>
<evidence type="ECO:0000256" key="1">
    <source>
        <dbReference type="ARBA" id="ARBA00004479"/>
    </source>
</evidence>
<feature type="signal peptide" evidence="13">
    <location>
        <begin position="1"/>
        <end position="24"/>
    </location>
</feature>
<dbReference type="SUPFAM" id="SSF69318">
    <property type="entry name" value="Integrin alpha N-terminal domain"/>
    <property type="match status" value="1"/>
</dbReference>
<dbReference type="Pfam" id="PF01839">
    <property type="entry name" value="FG-GAP"/>
    <property type="match status" value="2"/>
</dbReference>
<accession>A0A9D4P4P8</accession>
<reference evidence="18" key="1">
    <citation type="submission" date="2020-06" db="EMBL/GenBank/DDBJ databases">
        <authorList>
            <person name="Ji K."/>
            <person name="Li J."/>
        </authorList>
    </citation>
    <scope>NUCLEOTIDE SEQUENCE</scope>
    <source>
        <strain evidence="18">JKM2019</strain>
        <tissue evidence="18">Whole body</tissue>
    </source>
</reference>
<dbReference type="InterPro" id="IPR013519">
    <property type="entry name" value="Int_alpha_beta-p"/>
</dbReference>
<keyword evidence="6 13" id="KW-0130">Cell adhesion</keyword>
<evidence type="ECO:0000256" key="11">
    <source>
        <dbReference type="ARBA" id="ARBA00023180"/>
    </source>
</evidence>
<dbReference type="Gene3D" id="2.60.40.1460">
    <property type="entry name" value="Integrin domains. Chain A, domain 2"/>
    <property type="match status" value="1"/>
</dbReference>
<feature type="repeat" description="FG-GAP" evidence="12">
    <location>
        <begin position="235"/>
        <end position="294"/>
    </location>
</feature>
<dbReference type="InterPro" id="IPR013517">
    <property type="entry name" value="FG-GAP"/>
</dbReference>
<keyword evidence="11" id="KW-0325">Glycoprotein</keyword>
<keyword evidence="8 13" id="KW-0401">Integrin</keyword>
<dbReference type="GO" id="GO:0007160">
    <property type="term" value="P:cell-matrix adhesion"/>
    <property type="evidence" value="ECO:0007669"/>
    <property type="project" value="TreeGrafter"/>
</dbReference>
<sequence>MFHWNFILFLFFNFLLVGAPRAQSGRIRTGALFKCDLNTRTHDCVNLYVDPDNSTYLENVDKEDQWLGVTVKSQGEGGYVMVCAHRYVLKGSDFRWGNGICYSLTQFLDYSRTYEPCRGRVVNLAHEQFGFCQAGTSGEISKNFEILIGSPGPYTWRGTVFSNNIRYSIKDDKTWYMGPVIEGKSPVDKYSYLGMSVASGDFLGDKIIIATGAPRSNGTGEVIFYSKDSGRIEFDIRGRLHGEQFGSSFGYSMASLDCDGDKHSDLAIGAPFYYDGNDGGAVYVYLEKDLRIGAFHKRIRLTGKLESRFGFALANAGDLNRDNFEDLAIGAPYDGNGIVYIYSGSQNGLKTEPSQVINAAELPSPLNQIRTFGYSLSGNLDLDRNSYPDLLIGAYESDAIVLLRSRPIIHIKTFVQNNMTQIDPNSNGCPEDPSSKLPCFTVKPCFQFTDLSSAMNSLSKFALRYRIEAETFTGTQKYYRVIFRNSLENAPNIVEKTISLDYGYTREYCTKELIYLKEKQDIQNKIAFKLSYSLKQTKPELPHEGDPLPDINEYPILDQQEAQRIFYAKFNKECGLDDVCDSNLLLKAELLRAMKKERNNYTMILDDDNIVMNISLSNRGEPAYDTAIIIDHSPNISYVGRKITDDQVDCVPNKNHVRCEIGNPFNKGRTDFQLRFNSYNIEDREHEFFIRVAVSTSSNDISGLDNKAEFYTEIQRRAELELTGVSVEKEVHFGGEIRGEAAMRFEDEIGEKVIHRYIVTNKGPLRARDVAVLIDWPYQIDSGREFGKWILYILSKPSVSNQVGYCDLDSRYVNPKNFESVKDDTDKRRRRRRRNVDTQQIRDKDGHTHNIAHLTCGSGARCVKIRCWISHIDANRTAIISIRSRLWNATFIEDFSHYHHVTIQSKGRIQLNPLYNIIQDERDDSFMIETHAYPDVIHKIPQASWWWYLLAIIIGLIILSIIICVLCKTGFFKRDKGYQHVDQNDRNESN</sequence>
<dbReference type="Pfam" id="PF08441">
    <property type="entry name" value="Integrin_A_Ig_1"/>
    <property type="match status" value="1"/>
</dbReference>
<dbReference type="InterPro" id="IPR048286">
    <property type="entry name" value="Integrin_alpha_Ig-like_3"/>
</dbReference>
<dbReference type="Pfam" id="PF20806">
    <property type="entry name" value="Integrin_A_Ig_3"/>
    <property type="match status" value="1"/>
</dbReference>
<dbReference type="SMART" id="SM00191">
    <property type="entry name" value="Int_alpha"/>
    <property type="match status" value="4"/>
</dbReference>
<evidence type="ECO:0000256" key="8">
    <source>
        <dbReference type="ARBA" id="ARBA00023037"/>
    </source>
</evidence>
<dbReference type="EMBL" id="SDOV01000002">
    <property type="protein sequence ID" value="KAH7644339.1"/>
    <property type="molecule type" value="Genomic_DNA"/>
</dbReference>
<dbReference type="InterPro" id="IPR000413">
    <property type="entry name" value="Integrin_alpha"/>
</dbReference>
<dbReference type="GO" id="GO:0007229">
    <property type="term" value="P:integrin-mediated signaling pathway"/>
    <property type="evidence" value="ECO:0007669"/>
    <property type="project" value="UniProtKB-KW"/>
</dbReference>
<feature type="chain" id="PRO_5039747039" evidence="13">
    <location>
        <begin position="25"/>
        <end position="990"/>
    </location>
</feature>
<evidence type="ECO:0000256" key="4">
    <source>
        <dbReference type="ARBA" id="ARBA00022729"/>
    </source>
</evidence>
<dbReference type="PANTHER" id="PTHR23220:SF122">
    <property type="entry name" value="INTEGRIN ALPHA-PS1"/>
    <property type="match status" value="1"/>
</dbReference>
<dbReference type="GO" id="GO:0048513">
    <property type="term" value="P:animal organ development"/>
    <property type="evidence" value="ECO:0007669"/>
    <property type="project" value="UniProtKB-ARBA"/>
</dbReference>
<feature type="domain" description="Integrin alpha second immunoglobulin-like" evidence="16">
    <location>
        <begin position="574"/>
        <end position="706"/>
    </location>
</feature>
<dbReference type="GO" id="GO:0007157">
    <property type="term" value="P:heterophilic cell-cell adhesion via plasma membrane cell adhesion molecules"/>
    <property type="evidence" value="ECO:0007669"/>
    <property type="project" value="UniProtKB-ARBA"/>
</dbReference>
<evidence type="ECO:0000259" key="15">
    <source>
        <dbReference type="Pfam" id="PF08441"/>
    </source>
</evidence>
<dbReference type="PANTHER" id="PTHR23220">
    <property type="entry name" value="INTEGRIN ALPHA"/>
    <property type="match status" value="1"/>
</dbReference>
<dbReference type="SUPFAM" id="SSF69179">
    <property type="entry name" value="Integrin domains"/>
    <property type="match status" value="3"/>
</dbReference>
<feature type="repeat" description="FG-GAP" evidence="12">
    <location>
        <begin position="296"/>
        <end position="351"/>
    </location>
</feature>
<dbReference type="AlphaFoldDB" id="A0A9D4P4P8"/>
<organism evidence="18">
    <name type="scientific">Dermatophagoides farinae</name>
    <name type="common">American house dust mite</name>
    <dbReference type="NCBI Taxonomy" id="6954"/>
    <lineage>
        <taxon>Eukaryota</taxon>
        <taxon>Metazoa</taxon>
        <taxon>Ecdysozoa</taxon>
        <taxon>Arthropoda</taxon>
        <taxon>Chelicerata</taxon>
        <taxon>Arachnida</taxon>
        <taxon>Acari</taxon>
        <taxon>Acariformes</taxon>
        <taxon>Sarcoptiformes</taxon>
        <taxon>Astigmata</taxon>
        <taxon>Psoroptidia</taxon>
        <taxon>Analgoidea</taxon>
        <taxon>Pyroglyphidae</taxon>
        <taxon>Dermatophagoidinae</taxon>
        <taxon>Dermatophagoides</taxon>
    </lineage>
</organism>
<dbReference type="InterPro" id="IPR028994">
    <property type="entry name" value="Integrin_alpha_N"/>
</dbReference>
<dbReference type="Gene3D" id="2.60.40.1530">
    <property type="entry name" value="ntegrin, alpha v. Chain A, domain 4"/>
    <property type="match status" value="1"/>
</dbReference>
<keyword evidence="7 13" id="KW-1133">Transmembrane helix</keyword>
<evidence type="ECO:0000256" key="9">
    <source>
        <dbReference type="ARBA" id="ARBA00023136"/>
    </source>
</evidence>
<dbReference type="GO" id="GO:0009897">
    <property type="term" value="C:external side of plasma membrane"/>
    <property type="evidence" value="ECO:0007669"/>
    <property type="project" value="TreeGrafter"/>
</dbReference>
<evidence type="ECO:0000256" key="13">
    <source>
        <dbReference type="RuleBase" id="RU003762"/>
    </source>
</evidence>
<keyword evidence="9 13" id="KW-0472">Membrane</keyword>
<evidence type="ECO:0000256" key="3">
    <source>
        <dbReference type="ARBA" id="ARBA00022692"/>
    </source>
</evidence>
<evidence type="ECO:0000259" key="17">
    <source>
        <dbReference type="Pfam" id="PF20806"/>
    </source>
</evidence>
<reference evidence="18" key="2">
    <citation type="journal article" date="2021" name="World Allergy Organ. J.">
        <title>Chromosome-level assembly of Dermatophagoides farinae genome and transcriptome reveals two novel allergens Der f 37 and Der f 39.</title>
        <authorList>
            <person name="Chen J."/>
            <person name="Cai Z."/>
            <person name="Fan D."/>
            <person name="Hu J."/>
            <person name="Hou Y."/>
            <person name="He Y."/>
            <person name="Zhang Z."/>
            <person name="Zhao Z."/>
            <person name="Gao P."/>
            <person name="Hu W."/>
            <person name="Sun J."/>
            <person name="Li J."/>
            <person name="Ji K."/>
        </authorList>
    </citation>
    <scope>NUCLEOTIDE SEQUENCE</scope>
    <source>
        <strain evidence="18">JKM2019</strain>
    </source>
</reference>
<comment type="caution">
    <text evidence="18">The sequence shown here is derived from an EMBL/GenBank/DDBJ whole genome shotgun (WGS) entry which is preliminary data.</text>
</comment>
<feature type="transmembrane region" description="Helical" evidence="13">
    <location>
        <begin position="945"/>
        <end position="967"/>
    </location>
</feature>
<dbReference type="InterPro" id="IPR013649">
    <property type="entry name" value="Integrin_alpha_Ig-like_1"/>
</dbReference>
<feature type="domain" description="Integrin alpha third immunoglobulin-like" evidence="17">
    <location>
        <begin position="720"/>
        <end position="929"/>
    </location>
</feature>
<dbReference type="Gene3D" id="2.130.10.130">
    <property type="entry name" value="Integrin alpha, N-terminal"/>
    <property type="match status" value="1"/>
</dbReference>
<name>A0A9D4P4P8_DERFA</name>
<dbReference type="PRINTS" id="PR01185">
    <property type="entry name" value="INTEGRINA"/>
</dbReference>
<feature type="domain" description="Integrin alpha first immunoglubulin-like" evidence="15">
    <location>
        <begin position="405"/>
        <end position="571"/>
    </location>
</feature>
<keyword evidence="5" id="KW-0677">Repeat</keyword>
<keyword evidence="4 13" id="KW-0732">Signal</keyword>
<evidence type="ECO:0000256" key="5">
    <source>
        <dbReference type="ARBA" id="ARBA00022737"/>
    </source>
</evidence>